<evidence type="ECO:0000313" key="1">
    <source>
        <dbReference type="Proteomes" id="UP000887580"/>
    </source>
</evidence>
<dbReference type="Proteomes" id="UP000887580">
    <property type="component" value="Unplaced"/>
</dbReference>
<protein>
    <submittedName>
        <fullName evidence="2">Protein kinase domain-containing protein</fullName>
    </submittedName>
</protein>
<organism evidence="1 2">
    <name type="scientific">Panagrolaimus sp. PS1159</name>
    <dbReference type="NCBI Taxonomy" id="55785"/>
    <lineage>
        <taxon>Eukaryota</taxon>
        <taxon>Metazoa</taxon>
        <taxon>Ecdysozoa</taxon>
        <taxon>Nematoda</taxon>
        <taxon>Chromadorea</taxon>
        <taxon>Rhabditida</taxon>
        <taxon>Tylenchina</taxon>
        <taxon>Panagrolaimomorpha</taxon>
        <taxon>Panagrolaimoidea</taxon>
        <taxon>Panagrolaimidae</taxon>
        <taxon>Panagrolaimus</taxon>
    </lineage>
</organism>
<reference evidence="2" key="1">
    <citation type="submission" date="2022-11" db="UniProtKB">
        <authorList>
            <consortium name="WormBaseParasite"/>
        </authorList>
    </citation>
    <scope>IDENTIFICATION</scope>
</reference>
<evidence type="ECO:0000313" key="2">
    <source>
        <dbReference type="WBParaSite" id="PS1159_v2.g15478.t1"/>
    </source>
</evidence>
<accession>A0AC35FCN9</accession>
<name>A0AC35FCN9_9BILA</name>
<dbReference type="WBParaSite" id="PS1159_v2.g15478.t1">
    <property type="protein sequence ID" value="PS1159_v2.g15478.t1"/>
    <property type="gene ID" value="PS1159_v2.g15478"/>
</dbReference>
<sequence>MDGAESITFGDKEYDYVHVLGKGAFGQVYLAKKHSTGNLFAVKVINKKQFDDPSYADRELQSLKFLNHKNIIKLYAAKEDSTNLYLLLEFASGGDFFDYLHQRKVNSDQKAKDFFRQIVTGVQYLHSKGIAHRDLKPQNILLDLNGTIKIADFGLANQVKAAVYLQSVCDPVNVAMFTRCGTKGYCAPEVFTHDGRGYDAFKADIFSLRIILCDIVSNSGVKLTSDYQNLFNKLTSKKPSDRPSIKEILNHKWLA</sequence>
<proteinExistence type="predicted"/>